<evidence type="ECO:0000313" key="1">
    <source>
        <dbReference type="EMBL" id="KAL2054654.1"/>
    </source>
</evidence>
<dbReference type="EMBL" id="JBHFEH010000014">
    <property type="protein sequence ID" value="KAL2054654.1"/>
    <property type="molecule type" value="Genomic_DNA"/>
</dbReference>
<dbReference type="PANTHER" id="PTHR37017:SF11">
    <property type="entry name" value="ESTERASE_LIPASE_THIOESTERASE DOMAIN-CONTAINING PROTEIN"/>
    <property type="match status" value="1"/>
</dbReference>
<reference evidence="1 2" key="1">
    <citation type="submission" date="2024-09" db="EMBL/GenBank/DDBJ databases">
        <title>Rethinking Asexuality: The Enigmatic Case of Functional Sexual Genes in Lepraria (Stereocaulaceae).</title>
        <authorList>
            <person name="Doellman M."/>
            <person name="Sun Y."/>
            <person name="Barcenas-Pena A."/>
            <person name="Lumbsch H.T."/>
            <person name="Grewe F."/>
        </authorList>
    </citation>
    <scope>NUCLEOTIDE SEQUENCE [LARGE SCALE GENOMIC DNA]</scope>
    <source>
        <strain evidence="1 2">Grewe 0041</strain>
    </source>
</reference>
<evidence type="ECO:0000313" key="2">
    <source>
        <dbReference type="Proteomes" id="UP001590951"/>
    </source>
</evidence>
<organism evidence="1 2">
    <name type="scientific">Lepraria finkii</name>
    <dbReference type="NCBI Taxonomy" id="1340010"/>
    <lineage>
        <taxon>Eukaryota</taxon>
        <taxon>Fungi</taxon>
        <taxon>Dikarya</taxon>
        <taxon>Ascomycota</taxon>
        <taxon>Pezizomycotina</taxon>
        <taxon>Lecanoromycetes</taxon>
        <taxon>OSLEUM clade</taxon>
        <taxon>Lecanoromycetidae</taxon>
        <taxon>Lecanorales</taxon>
        <taxon>Lecanorineae</taxon>
        <taxon>Stereocaulaceae</taxon>
        <taxon>Lepraria</taxon>
    </lineage>
</organism>
<protein>
    <submittedName>
        <fullName evidence="1">Uncharacterized protein</fullName>
    </submittedName>
</protein>
<accession>A0ABR4B9W7</accession>
<dbReference type="Proteomes" id="UP001590951">
    <property type="component" value="Unassembled WGS sequence"/>
</dbReference>
<keyword evidence="2" id="KW-1185">Reference proteome</keyword>
<name>A0ABR4B9W7_9LECA</name>
<gene>
    <name evidence="1" type="ORF">ABVK25_004957</name>
</gene>
<sequence>MVPANSQIVIVPGAFHTGPFFSALLSQLSQSLFPTSSVTLPSVGRSDPANCSAQADADFIRTNALLPLLGDGKRVVMNSYSSMPGKVPHTA</sequence>
<dbReference type="InterPro" id="IPR052897">
    <property type="entry name" value="Sec-Metab_Biosynth_Hydrolase"/>
</dbReference>
<comment type="caution">
    <text evidence="1">The sequence shown here is derived from an EMBL/GenBank/DDBJ whole genome shotgun (WGS) entry which is preliminary data.</text>
</comment>
<proteinExistence type="predicted"/>
<dbReference type="PANTHER" id="PTHR37017">
    <property type="entry name" value="AB HYDROLASE-1 DOMAIN-CONTAINING PROTEIN-RELATED"/>
    <property type="match status" value="1"/>
</dbReference>